<dbReference type="GO" id="GO:0016586">
    <property type="term" value="C:RSC-type complex"/>
    <property type="evidence" value="ECO:0007669"/>
    <property type="project" value="TreeGrafter"/>
</dbReference>
<proteinExistence type="inferred from homology"/>
<dbReference type="Proteomes" id="UP001152320">
    <property type="component" value="Chromosome 8"/>
</dbReference>
<comment type="caution">
    <text evidence="11">The sequence shown here is derived from an EMBL/GenBank/DDBJ whole genome shotgun (WGS) entry which is preliminary data.</text>
</comment>
<evidence type="ECO:0000313" key="12">
    <source>
        <dbReference type="Proteomes" id="UP001152320"/>
    </source>
</evidence>
<accession>A0A9Q1C382</accession>
<evidence type="ECO:0000259" key="10">
    <source>
        <dbReference type="Pfam" id="PF23320"/>
    </source>
</evidence>
<comment type="similarity">
    <text evidence="1">Belongs to the VEFS (VRN2-EMF2-FIS2-SU(Z)12) family.</text>
</comment>
<keyword evidence="2" id="KW-0479">Metal-binding</keyword>
<feature type="compositionally biased region" description="Basic and acidic residues" evidence="8">
    <location>
        <begin position="334"/>
        <end position="354"/>
    </location>
</feature>
<name>A0A9Q1C382_HOLLE</name>
<protein>
    <submittedName>
        <fullName evidence="11">Polycomb protein suz12</fullName>
    </submittedName>
</protein>
<sequence>MAPPKQAVARNSPKKPKFEQLQADHELFLQAFEKPTQIYRFLAARNKITPIFLHRTLSYLRKRCSRTNENRKTFNPDGLLESIQSRKKTSNTSCRLHGNNLQLSFQELRLPKGTEMSVENVSSNVEIILLKICHRRRKNICLPTNSIPLVKVDVPIVKHHDPVGTTVNPSQTVVLSSASLGINNGHRIKTFLLLFRVQCPWKNGNGSKGTNASTSGSPMCNGEIKTSTVSPSPKRRRLSNSSPEKGAASEKDHSNKEYSTYFTELVLIDKQNRCQLTDGDYEVTLQEVKPRVQQFKRASWETISSSPVKTSLNSSCSNPVLKFHLSWSHNSEEVVENGRLDEEDNQERSTHENISRYSSPGRSLRNGEVPDNNNTSAQRSPSKGRPSHKSSPTKDVNTSEVPRRVYYQFLYNNNLRQQTEARDNLRCPWCSINCMELYGLLKHLTLSHSRFNFTLVPHIKGARIDVTINEHYDGSYAGNPHNLTSYTGYAFSRNGPCRRTPVTQIIVAKPQRSNKDLSEFQEGDNKSYLTPRPIISGHNRVYYHTHTLQPIRPQEMDEDSEEETDPEWMQERTIMMIDEFTDVNEGEKEVMKMWNMHCMKHNYIADSQIPNCCMKFVSERGRELVSRGLYHNFLLHLVNLYDFSLLHPQFISHIMSQLDKVKDEVEKEANIPGTSGISDRLANIPTVSGASAPSPSPSPVVKTERSPSTEENR</sequence>
<dbReference type="EMBL" id="JAIZAY010000008">
    <property type="protein sequence ID" value="KAJ8037176.1"/>
    <property type="molecule type" value="Genomic_DNA"/>
</dbReference>
<evidence type="ECO:0000256" key="4">
    <source>
        <dbReference type="ARBA" id="ARBA00022833"/>
    </source>
</evidence>
<dbReference type="CDD" id="cd21551">
    <property type="entry name" value="VEFS-box_SUZ12"/>
    <property type="match status" value="1"/>
</dbReference>
<keyword evidence="6" id="KW-0805">Transcription regulation</keyword>
<evidence type="ECO:0000256" key="7">
    <source>
        <dbReference type="ARBA" id="ARBA00023163"/>
    </source>
</evidence>
<feature type="region of interest" description="Disordered" evidence="8">
    <location>
        <begin position="205"/>
        <end position="254"/>
    </location>
</feature>
<keyword evidence="4" id="KW-0862">Zinc</keyword>
<dbReference type="InterPro" id="IPR019135">
    <property type="entry name" value="Polycomb_protein_VEFS-Box"/>
</dbReference>
<feature type="compositionally biased region" description="Polar residues" evidence="8">
    <location>
        <begin position="371"/>
        <end position="381"/>
    </location>
</feature>
<dbReference type="PANTHER" id="PTHR22597">
    <property type="entry name" value="POLYCOMB GROUP PROTEIN"/>
    <property type="match status" value="1"/>
</dbReference>
<dbReference type="CDD" id="cd21750">
    <property type="entry name" value="ZnB-Zn_SUZ12"/>
    <property type="match status" value="1"/>
</dbReference>
<dbReference type="CDD" id="cd21740">
    <property type="entry name" value="C2_II_SUZ12"/>
    <property type="match status" value="1"/>
</dbReference>
<feature type="compositionally biased region" description="Polar residues" evidence="8">
    <location>
        <begin position="205"/>
        <end position="231"/>
    </location>
</feature>
<dbReference type="GO" id="GO:0035098">
    <property type="term" value="C:ESC/E(Z) complex"/>
    <property type="evidence" value="ECO:0007669"/>
    <property type="project" value="TreeGrafter"/>
</dbReference>
<dbReference type="OrthoDB" id="166746at2759"/>
<dbReference type="InterPro" id="IPR057540">
    <property type="entry name" value="Znf_SUZ12"/>
</dbReference>
<evidence type="ECO:0000256" key="3">
    <source>
        <dbReference type="ARBA" id="ARBA00022771"/>
    </source>
</evidence>
<feature type="region of interest" description="Disordered" evidence="8">
    <location>
        <begin position="670"/>
        <end position="713"/>
    </location>
</feature>
<feature type="compositionally biased region" description="Polar residues" evidence="8">
    <location>
        <begin position="389"/>
        <end position="398"/>
    </location>
</feature>
<feature type="domain" description="Polycomb protein SUZ12-like zinc finger" evidence="10">
    <location>
        <begin position="403"/>
        <end position="470"/>
    </location>
</feature>
<dbReference type="PANTHER" id="PTHR22597:SF0">
    <property type="entry name" value="POLYCOMB PROTEIN SUZ12"/>
    <property type="match status" value="1"/>
</dbReference>
<evidence type="ECO:0000256" key="1">
    <source>
        <dbReference type="ARBA" id="ARBA00007416"/>
    </source>
</evidence>
<evidence type="ECO:0000259" key="9">
    <source>
        <dbReference type="Pfam" id="PF09733"/>
    </source>
</evidence>
<gene>
    <name evidence="11" type="ORF">HOLleu_17925</name>
</gene>
<feature type="region of interest" description="Disordered" evidence="8">
    <location>
        <begin position="334"/>
        <end position="398"/>
    </location>
</feature>
<evidence type="ECO:0000256" key="5">
    <source>
        <dbReference type="ARBA" id="ARBA00022853"/>
    </source>
</evidence>
<organism evidence="11 12">
    <name type="scientific">Holothuria leucospilota</name>
    <name type="common">Black long sea cucumber</name>
    <name type="synonym">Mertensiothuria leucospilota</name>
    <dbReference type="NCBI Taxonomy" id="206669"/>
    <lineage>
        <taxon>Eukaryota</taxon>
        <taxon>Metazoa</taxon>
        <taxon>Echinodermata</taxon>
        <taxon>Eleutherozoa</taxon>
        <taxon>Echinozoa</taxon>
        <taxon>Holothuroidea</taxon>
        <taxon>Aspidochirotacea</taxon>
        <taxon>Aspidochirotida</taxon>
        <taxon>Holothuriidae</taxon>
        <taxon>Holothuria</taxon>
    </lineage>
</organism>
<dbReference type="Pfam" id="PF23320">
    <property type="entry name" value="Zn_SUZ12"/>
    <property type="match status" value="1"/>
</dbReference>
<evidence type="ECO:0000256" key="8">
    <source>
        <dbReference type="SAM" id="MobiDB-lite"/>
    </source>
</evidence>
<evidence type="ECO:0000256" key="6">
    <source>
        <dbReference type="ARBA" id="ARBA00023015"/>
    </source>
</evidence>
<keyword evidence="3" id="KW-0863">Zinc-finger</keyword>
<feature type="compositionally biased region" description="Basic and acidic residues" evidence="8">
    <location>
        <begin position="702"/>
        <end position="713"/>
    </location>
</feature>
<dbReference type="Pfam" id="PF09733">
    <property type="entry name" value="VEFS-Box"/>
    <property type="match status" value="1"/>
</dbReference>
<dbReference type="GO" id="GO:0008270">
    <property type="term" value="F:zinc ion binding"/>
    <property type="evidence" value="ECO:0007669"/>
    <property type="project" value="UniProtKB-KW"/>
</dbReference>
<keyword evidence="12" id="KW-1185">Reference proteome</keyword>
<evidence type="ECO:0000256" key="2">
    <source>
        <dbReference type="ARBA" id="ARBA00022723"/>
    </source>
</evidence>
<reference evidence="11" key="1">
    <citation type="submission" date="2021-10" db="EMBL/GenBank/DDBJ databases">
        <title>Tropical sea cucumber genome reveals ecological adaptation and Cuvierian tubules defense mechanism.</title>
        <authorList>
            <person name="Chen T."/>
        </authorList>
    </citation>
    <scope>NUCLEOTIDE SEQUENCE</scope>
    <source>
        <strain evidence="11">Nanhai2018</strain>
        <tissue evidence="11">Muscle</tissue>
    </source>
</reference>
<keyword evidence="7" id="KW-0804">Transcription</keyword>
<dbReference type="GO" id="GO:0006325">
    <property type="term" value="P:chromatin organization"/>
    <property type="evidence" value="ECO:0007669"/>
    <property type="project" value="UniProtKB-KW"/>
</dbReference>
<keyword evidence="5" id="KW-0156">Chromatin regulator</keyword>
<evidence type="ECO:0000313" key="11">
    <source>
        <dbReference type="EMBL" id="KAJ8037176.1"/>
    </source>
</evidence>
<dbReference type="GO" id="GO:0031490">
    <property type="term" value="F:chromatin DNA binding"/>
    <property type="evidence" value="ECO:0007669"/>
    <property type="project" value="TreeGrafter"/>
</dbReference>
<dbReference type="AlphaFoldDB" id="A0A9Q1C382"/>
<feature type="domain" description="Polycomb protein VEFS-Box" evidence="9">
    <location>
        <begin position="532"/>
        <end position="649"/>
    </location>
</feature>